<dbReference type="AlphaFoldDB" id="A0A485LK90"/>
<feature type="coiled-coil region" evidence="1">
    <location>
        <begin position="235"/>
        <end position="262"/>
    </location>
</feature>
<name>A0A485LK90_9STRA</name>
<reference evidence="4 5" key="1">
    <citation type="submission" date="2019-03" db="EMBL/GenBank/DDBJ databases">
        <authorList>
            <person name="Gaulin E."/>
            <person name="Dumas B."/>
        </authorList>
    </citation>
    <scope>NUCLEOTIDE SEQUENCE [LARGE SCALE GENOMIC DNA]</scope>
    <source>
        <strain evidence="4">CBS 568.67</strain>
    </source>
</reference>
<dbReference type="EMBL" id="CAADRA010007088">
    <property type="protein sequence ID" value="VFT99166.1"/>
    <property type="molecule type" value="Genomic_DNA"/>
</dbReference>
<proteinExistence type="predicted"/>
<dbReference type="OrthoDB" id="496479at2759"/>
<dbReference type="Proteomes" id="UP000332933">
    <property type="component" value="Unassembled WGS sequence"/>
</dbReference>
<sequence length="427" mass="46194">MEGSSGLVGDIRRAVASEQLDLGGYTEQRTHDLVVAAFGTPLTVPTEMIRFTFVVGGGKLVRARYAEQLPKWITAALRDVGFVEDRSAACTLDCQGTFKQQKDTGANLLTIQVFPRLALTASAAPTEAIDEKDIAVVDVESPEYLVISSDLDIFQRMIVPVKARSWLQKKRLLKALQGSMAAFTQLEEKLMRGETLQPVEQMMYDGNAGSDVNADKCAWLQSEIKRMADAGELTKAEKTELLGNLEQNLATLATELESASGKKKDKLMEKQAALEARRTAVEGFKADKVYRLKKSAEIIKLRVELLAVLALQEKERSLSLTSEDMRRLEGRRGLESSIAALEAQSEEWFDDQFDAKCAADAKDAAALYSKKAKAKTTTSMGKSSGSSGGNGWATVAKKKAPVKTTKSGGGKASGGFAAAFGNDSDSD</sequence>
<evidence type="ECO:0000313" key="4">
    <source>
        <dbReference type="EMBL" id="VFT99166.1"/>
    </source>
</evidence>
<evidence type="ECO:0000313" key="3">
    <source>
        <dbReference type="EMBL" id="KAF0685670.1"/>
    </source>
</evidence>
<gene>
    <name evidence="4" type="primary">Aste57867_22506</name>
    <name evidence="3" type="ORF">As57867_022436</name>
    <name evidence="4" type="ORF">ASTE57867_22506</name>
</gene>
<evidence type="ECO:0000313" key="5">
    <source>
        <dbReference type="Proteomes" id="UP000332933"/>
    </source>
</evidence>
<protein>
    <submittedName>
        <fullName evidence="4">Aste57867_22506 protein</fullName>
    </submittedName>
</protein>
<accession>A0A485LK90</accession>
<dbReference type="EMBL" id="VJMH01007062">
    <property type="protein sequence ID" value="KAF0685670.1"/>
    <property type="molecule type" value="Genomic_DNA"/>
</dbReference>
<keyword evidence="1" id="KW-0175">Coiled coil</keyword>
<feature type="region of interest" description="Disordered" evidence="2">
    <location>
        <begin position="377"/>
        <end position="427"/>
    </location>
</feature>
<organism evidence="4 5">
    <name type="scientific">Aphanomyces stellatus</name>
    <dbReference type="NCBI Taxonomy" id="120398"/>
    <lineage>
        <taxon>Eukaryota</taxon>
        <taxon>Sar</taxon>
        <taxon>Stramenopiles</taxon>
        <taxon>Oomycota</taxon>
        <taxon>Saprolegniomycetes</taxon>
        <taxon>Saprolegniales</taxon>
        <taxon>Verrucalvaceae</taxon>
        <taxon>Aphanomyces</taxon>
    </lineage>
</organism>
<reference evidence="3" key="2">
    <citation type="submission" date="2019-06" db="EMBL/GenBank/DDBJ databases">
        <title>Genomics analysis of Aphanomyces spp. identifies a new class of oomycete effector associated with host adaptation.</title>
        <authorList>
            <person name="Gaulin E."/>
        </authorList>
    </citation>
    <scope>NUCLEOTIDE SEQUENCE</scope>
    <source>
        <strain evidence="3">CBS 578.67</strain>
    </source>
</reference>
<evidence type="ECO:0000256" key="2">
    <source>
        <dbReference type="SAM" id="MobiDB-lite"/>
    </source>
</evidence>
<evidence type="ECO:0000256" key="1">
    <source>
        <dbReference type="SAM" id="Coils"/>
    </source>
</evidence>
<keyword evidence="5" id="KW-1185">Reference proteome</keyword>